<gene>
    <name evidence="1" type="ORF">AVDCRST_MAG18-4842</name>
</gene>
<evidence type="ECO:0000313" key="1">
    <source>
        <dbReference type="EMBL" id="CAA9590002.1"/>
    </source>
</evidence>
<organism evidence="1">
    <name type="scientific">uncultured Thermomicrobiales bacterium</name>
    <dbReference type="NCBI Taxonomy" id="1645740"/>
    <lineage>
        <taxon>Bacteria</taxon>
        <taxon>Pseudomonadati</taxon>
        <taxon>Thermomicrobiota</taxon>
        <taxon>Thermomicrobia</taxon>
        <taxon>Thermomicrobiales</taxon>
        <taxon>environmental samples</taxon>
    </lineage>
</organism>
<dbReference type="AlphaFoldDB" id="A0A6J4VVY9"/>
<name>A0A6J4VVY9_9BACT</name>
<protein>
    <recommendedName>
        <fullName evidence="2">PRC-barrel domain-containing protein</fullName>
    </recommendedName>
</protein>
<sequence>MAAALVARVIRVPGVVGAGTPRAAPAGVAGARAPGEEVGMIAQPFGPDNAALARIDEGMDVVDAAGEKVGTVKQVYLGGEELGETAIVGDSALNDVPEGLRGSLAASGFVEIATGFLQANRYATGAQVAAVEGGAVRLAVGKDELARG</sequence>
<accession>A0A6J4VVY9</accession>
<evidence type="ECO:0008006" key="2">
    <source>
        <dbReference type="Google" id="ProtNLM"/>
    </source>
</evidence>
<proteinExistence type="predicted"/>
<dbReference type="EMBL" id="CADCWN010000387">
    <property type="protein sequence ID" value="CAA9590002.1"/>
    <property type="molecule type" value="Genomic_DNA"/>
</dbReference>
<reference evidence="1" key="1">
    <citation type="submission" date="2020-02" db="EMBL/GenBank/DDBJ databases">
        <authorList>
            <person name="Meier V. D."/>
        </authorList>
    </citation>
    <scope>NUCLEOTIDE SEQUENCE</scope>
    <source>
        <strain evidence="1">AVDCRST_MAG18</strain>
    </source>
</reference>